<dbReference type="InterPro" id="IPR016024">
    <property type="entry name" value="ARM-type_fold"/>
</dbReference>
<feature type="repeat" description="ARM" evidence="6">
    <location>
        <begin position="157"/>
        <end position="185"/>
    </location>
</feature>
<dbReference type="PANTHER" id="PTHR23316">
    <property type="entry name" value="IMPORTIN ALPHA"/>
    <property type="match status" value="1"/>
</dbReference>
<keyword evidence="3" id="KW-0677">Repeat</keyword>
<dbReference type="SMART" id="SM00185">
    <property type="entry name" value="ARM"/>
    <property type="match status" value="7"/>
</dbReference>
<evidence type="ECO:0000313" key="9">
    <source>
        <dbReference type="EMBL" id="KAJ3447263.1"/>
    </source>
</evidence>
<evidence type="ECO:0000259" key="8">
    <source>
        <dbReference type="PROSITE" id="PS51214"/>
    </source>
</evidence>
<evidence type="ECO:0000256" key="3">
    <source>
        <dbReference type="ARBA" id="ARBA00022737"/>
    </source>
</evidence>
<name>A0AAV7ZZ47_9EUKA</name>
<dbReference type="SUPFAM" id="SSF48371">
    <property type="entry name" value="ARM repeat"/>
    <property type="match status" value="1"/>
</dbReference>
<comment type="caution">
    <text evidence="9">The sequence shown here is derived from an EMBL/GenBank/DDBJ whole genome shotgun (WGS) entry which is preliminary data.</text>
</comment>
<dbReference type="PIRSF" id="PIRSF005673">
    <property type="entry name" value="Importin_alpha"/>
    <property type="match status" value="1"/>
</dbReference>
<dbReference type="InterPro" id="IPR000225">
    <property type="entry name" value="Armadillo"/>
</dbReference>
<feature type="compositionally biased region" description="Basic and acidic residues" evidence="7">
    <location>
        <begin position="21"/>
        <end position="31"/>
    </location>
</feature>
<evidence type="ECO:0000313" key="10">
    <source>
        <dbReference type="Proteomes" id="UP001146793"/>
    </source>
</evidence>
<dbReference type="InterPro" id="IPR002652">
    <property type="entry name" value="Importin-a_IBB"/>
</dbReference>
<evidence type="ECO:0000256" key="1">
    <source>
        <dbReference type="ARBA" id="ARBA00010394"/>
    </source>
</evidence>
<gene>
    <name evidence="9" type="ORF">M0812_07491</name>
</gene>
<dbReference type="Pfam" id="PF01749">
    <property type="entry name" value="IBB"/>
    <property type="match status" value="1"/>
</dbReference>
<comment type="similarity">
    <text evidence="1 5">Belongs to the importin alpha family.</text>
</comment>
<dbReference type="Gene3D" id="1.25.10.10">
    <property type="entry name" value="Leucine-rich Repeat Variant"/>
    <property type="match status" value="1"/>
</dbReference>
<dbReference type="GO" id="GO:0005737">
    <property type="term" value="C:cytoplasm"/>
    <property type="evidence" value="ECO:0007669"/>
    <property type="project" value="InterPro"/>
</dbReference>
<feature type="region of interest" description="Disordered" evidence="7">
    <location>
        <begin position="9"/>
        <end position="31"/>
    </location>
</feature>
<evidence type="ECO:0000256" key="2">
    <source>
        <dbReference type="ARBA" id="ARBA00022448"/>
    </source>
</evidence>
<dbReference type="PROSITE" id="PS51214">
    <property type="entry name" value="IBB"/>
    <property type="match status" value="1"/>
</dbReference>
<dbReference type="PROSITE" id="PS50176">
    <property type="entry name" value="ARM_REPEAT"/>
    <property type="match status" value="1"/>
</dbReference>
<reference evidence="9" key="1">
    <citation type="submission" date="2022-08" db="EMBL/GenBank/DDBJ databases">
        <title>Novel sulphate-reducing endosymbionts in the free-living metamonad Anaeramoeba.</title>
        <authorList>
            <person name="Jerlstrom-Hultqvist J."/>
            <person name="Cepicka I."/>
            <person name="Gallot-Lavallee L."/>
            <person name="Salas-Leiva D."/>
            <person name="Curtis B.A."/>
            <person name="Zahonova K."/>
            <person name="Pipaliya S."/>
            <person name="Dacks J."/>
            <person name="Roger A.J."/>
        </authorList>
    </citation>
    <scope>NUCLEOTIDE SEQUENCE</scope>
    <source>
        <strain evidence="9">Busselton2</strain>
    </source>
</reference>
<evidence type="ECO:0000256" key="7">
    <source>
        <dbReference type="SAM" id="MobiDB-lite"/>
    </source>
</evidence>
<evidence type="ECO:0000256" key="4">
    <source>
        <dbReference type="ARBA" id="ARBA00022927"/>
    </source>
</evidence>
<protein>
    <recommendedName>
        <fullName evidence="5">Importin subunit alpha</fullName>
    </recommendedName>
</protein>
<dbReference type="EMBL" id="JANTQA010000016">
    <property type="protein sequence ID" value="KAJ3447263.1"/>
    <property type="molecule type" value="Genomic_DNA"/>
</dbReference>
<dbReference type="Proteomes" id="UP001146793">
    <property type="component" value="Unassembled WGS sequence"/>
</dbReference>
<keyword evidence="2 5" id="KW-0813">Transport</keyword>
<dbReference type="Pfam" id="PF00514">
    <property type="entry name" value="Arm"/>
    <property type="match status" value="4"/>
</dbReference>
<dbReference type="AlphaFoldDB" id="A0AAV7ZZ47"/>
<accession>A0AAV7ZZ47</accession>
<evidence type="ECO:0000256" key="6">
    <source>
        <dbReference type="PROSITE-ProRule" id="PRU00259"/>
    </source>
</evidence>
<evidence type="ECO:0000256" key="5">
    <source>
        <dbReference type="PIRNR" id="PIRNR005673"/>
    </source>
</evidence>
<dbReference type="InterPro" id="IPR024931">
    <property type="entry name" value="Importin_alpha"/>
</dbReference>
<sequence length="517" mass="58938">MNFQKKLIKRKEKYKNTSSRDSSRDKRIEMTIKISKDKRENRLRKRRNLVQISQQKKIETSTDQDEIPPVEDLPIFIEQVKSEELDVCYQGTRAIRLLLSEETDPPIDLILESGAPQYIAKFLLMDNYHNLQFESTWAISNLCSDSTSQTKQIVDLGVIPKFVDLISSPDIRISEQAMWGLANIAGDNTLFRDRVLEQKNIIQNISNVFSRKDITINVAKTASWALSNLVEGVPRPKLELVKDVVPIFKMLLNEDSLDLVIDACWAFSKICQLNKEIINIILASDIIPIFVDYLSAENISLKEPSIRIIGALLSGNHLQTEKVLEYQIIDPLKVLISDKSVSIRYKAIWAISNITAGSLEQIKKILTCGIIPLLVTLFKFDINPIKKEICWALSNVVYSEYEENLRWLIKEGVCELFGESLSLPYVEVVQIALESIIKLLKFGKAEAERTNSNYNEIAKKIIEINAAETIDNLQDDENKLIKSQAQHIIANYLSNNEEDVDVGQLNESGENKNTYEF</sequence>
<organism evidence="9 10">
    <name type="scientific">Anaeramoeba flamelloides</name>
    <dbReference type="NCBI Taxonomy" id="1746091"/>
    <lineage>
        <taxon>Eukaryota</taxon>
        <taxon>Metamonada</taxon>
        <taxon>Anaeramoebidae</taxon>
        <taxon>Anaeramoeba</taxon>
    </lineage>
</organism>
<keyword evidence="4 5" id="KW-0653">Protein transport</keyword>
<dbReference type="GO" id="GO:0006606">
    <property type="term" value="P:protein import into nucleus"/>
    <property type="evidence" value="ECO:0007669"/>
    <property type="project" value="InterPro"/>
</dbReference>
<feature type="domain" description="IBB" evidence="8">
    <location>
        <begin position="1"/>
        <end position="56"/>
    </location>
</feature>
<proteinExistence type="inferred from homology"/>
<dbReference type="InterPro" id="IPR011989">
    <property type="entry name" value="ARM-like"/>
</dbReference>
<dbReference type="GO" id="GO:0061608">
    <property type="term" value="F:nuclear import signal receptor activity"/>
    <property type="evidence" value="ECO:0007669"/>
    <property type="project" value="InterPro"/>
</dbReference>